<evidence type="ECO:0000259" key="2">
    <source>
        <dbReference type="PROSITE" id="PS51782"/>
    </source>
</evidence>
<evidence type="ECO:0000256" key="1">
    <source>
        <dbReference type="SAM" id="MobiDB-lite"/>
    </source>
</evidence>
<dbReference type="Proteomes" id="UP000194885">
    <property type="component" value="Unassembled WGS sequence"/>
</dbReference>
<dbReference type="CDD" id="cd00118">
    <property type="entry name" value="LysM"/>
    <property type="match status" value="1"/>
</dbReference>
<dbReference type="InterPro" id="IPR018392">
    <property type="entry name" value="LysM"/>
</dbReference>
<accession>A0A242B0K8</accession>
<feature type="compositionally biased region" description="Polar residues" evidence="1">
    <location>
        <begin position="50"/>
        <end position="61"/>
    </location>
</feature>
<dbReference type="AlphaFoldDB" id="A0A242B0K8"/>
<proteinExistence type="predicted"/>
<dbReference type="Gene3D" id="3.10.350.10">
    <property type="entry name" value="LysM domain"/>
    <property type="match status" value="1"/>
</dbReference>
<dbReference type="SUPFAM" id="SSF54106">
    <property type="entry name" value="LysM domain"/>
    <property type="match status" value="1"/>
</dbReference>
<dbReference type="Pfam" id="PF01476">
    <property type="entry name" value="LysM"/>
    <property type="match status" value="1"/>
</dbReference>
<dbReference type="PROSITE" id="PS51782">
    <property type="entry name" value="LYSM"/>
    <property type="match status" value="1"/>
</dbReference>
<name>A0A242B0K8_ENTFC</name>
<reference evidence="3 4" key="1">
    <citation type="submission" date="2017-05" db="EMBL/GenBank/DDBJ databases">
        <title>The Genome Sequence of Enterococcus faecium 7H8_DIV0219.</title>
        <authorList>
            <consortium name="The Broad Institute Genomics Platform"/>
            <consortium name="The Broad Institute Genomic Center for Infectious Diseases"/>
            <person name="Earl A."/>
            <person name="Manson A."/>
            <person name="Schwartman J."/>
            <person name="Gilmore M."/>
            <person name="Abouelleil A."/>
            <person name="Cao P."/>
            <person name="Chapman S."/>
            <person name="Cusick C."/>
            <person name="Shea T."/>
            <person name="Young S."/>
            <person name="Neafsey D."/>
            <person name="Nusbaum C."/>
            <person name="Birren B."/>
        </authorList>
    </citation>
    <scope>NUCLEOTIDE SEQUENCE [LARGE SCALE GENOMIC DNA]</scope>
    <source>
        <strain evidence="3 4">7H8_DIV0219</strain>
    </source>
</reference>
<comment type="caution">
    <text evidence="3">The sequence shown here is derived from an EMBL/GenBank/DDBJ whole genome shotgun (WGS) entry which is preliminary data.</text>
</comment>
<feature type="compositionally biased region" description="Low complexity" evidence="1">
    <location>
        <begin position="40"/>
        <end position="49"/>
    </location>
</feature>
<feature type="domain" description="LysM" evidence="2">
    <location>
        <begin position="1"/>
        <end position="32"/>
    </location>
</feature>
<gene>
    <name evidence="3" type="ORF">A5810_002974</name>
</gene>
<evidence type="ECO:0000313" key="3">
    <source>
        <dbReference type="EMBL" id="OTN86685.1"/>
    </source>
</evidence>
<evidence type="ECO:0000313" key="4">
    <source>
        <dbReference type="Proteomes" id="UP000194885"/>
    </source>
</evidence>
<protein>
    <recommendedName>
        <fullName evidence="2">LysM domain-containing protein</fullName>
    </recommendedName>
</protein>
<organism evidence="3 4">
    <name type="scientific">Enterococcus faecium</name>
    <name type="common">Streptococcus faecium</name>
    <dbReference type="NCBI Taxonomy" id="1352"/>
    <lineage>
        <taxon>Bacteria</taxon>
        <taxon>Bacillati</taxon>
        <taxon>Bacillota</taxon>
        <taxon>Bacilli</taxon>
        <taxon>Lactobacillales</taxon>
        <taxon>Enterococcaceae</taxon>
        <taxon>Enterococcus</taxon>
    </lineage>
</organism>
<dbReference type="RefSeq" id="WP_086323932.1">
    <property type="nucleotide sequence ID" value="NZ_NGKW01000013.1"/>
</dbReference>
<sequence>MIANRYGVSMDNLVKWNKIKNYTIHPGQVLTIQPIVSTPAKPTITTTPKVNSKSGVTTTPKVEQKSGLRRHRK</sequence>
<dbReference type="InterPro" id="IPR036779">
    <property type="entry name" value="LysM_dom_sf"/>
</dbReference>
<dbReference type="EMBL" id="NGKW01000013">
    <property type="protein sequence ID" value="OTN86685.1"/>
    <property type="molecule type" value="Genomic_DNA"/>
</dbReference>
<feature type="region of interest" description="Disordered" evidence="1">
    <location>
        <begin position="40"/>
        <end position="73"/>
    </location>
</feature>